<dbReference type="AlphaFoldDB" id="A0A1F5G5K6"/>
<evidence type="ECO:0008006" key="3">
    <source>
        <dbReference type="Google" id="ProtNLM"/>
    </source>
</evidence>
<organism evidence="1 2">
    <name type="scientific">Candidatus Curtissbacteria bacterium RIFCSPHIGHO2_01_FULL_40_12</name>
    <dbReference type="NCBI Taxonomy" id="1797710"/>
    <lineage>
        <taxon>Bacteria</taxon>
        <taxon>Candidatus Curtissiibacteriota</taxon>
    </lineage>
</organism>
<reference evidence="1 2" key="1">
    <citation type="journal article" date="2016" name="Nat. Commun.">
        <title>Thousands of microbial genomes shed light on interconnected biogeochemical processes in an aquifer system.</title>
        <authorList>
            <person name="Anantharaman K."/>
            <person name="Brown C.T."/>
            <person name="Hug L.A."/>
            <person name="Sharon I."/>
            <person name="Castelle C.J."/>
            <person name="Probst A.J."/>
            <person name="Thomas B.C."/>
            <person name="Singh A."/>
            <person name="Wilkins M.J."/>
            <person name="Karaoz U."/>
            <person name="Brodie E.L."/>
            <person name="Williams K.H."/>
            <person name="Hubbard S.S."/>
            <person name="Banfield J.F."/>
        </authorList>
    </citation>
    <scope>NUCLEOTIDE SEQUENCE [LARGE SCALE GENOMIC DNA]</scope>
</reference>
<sequence>MAFAKGIAPLTVILIIALLALGAVGGMAGTALLGKAPECPSQASTARSEKELGDLLEKSGAVTVTDGEATTIAQKYIGAKVTDGRVCFTTNLAHASGKLTLGPVTPSFYASAGIDLSGTTPKTVNLDIKVGSMPDVPVVSDQAKGIVQKLINDNLAKVTLKEKYSVLFSQGSVTVNKLSQ</sequence>
<accession>A0A1F5G5K6</accession>
<evidence type="ECO:0000313" key="1">
    <source>
        <dbReference type="EMBL" id="OGD87141.1"/>
    </source>
</evidence>
<dbReference type="EMBL" id="MFAY01000064">
    <property type="protein sequence ID" value="OGD87141.1"/>
    <property type="molecule type" value="Genomic_DNA"/>
</dbReference>
<protein>
    <recommendedName>
        <fullName evidence="3">DUF2993 domain-containing protein</fullName>
    </recommendedName>
</protein>
<gene>
    <name evidence="1" type="ORF">A2693_01370</name>
</gene>
<evidence type="ECO:0000313" key="2">
    <source>
        <dbReference type="Proteomes" id="UP000178577"/>
    </source>
</evidence>
<comment type="caution">
    <text evidence="1">The sequence shown here is derived from an EMBL/GenBank/DDBJ whole genome shotgun (WGS) entry which is preliminary data.</text>
</comment>
<proteinExistence type="predicted"/>
<name>A0A1F5G5K6_9BACT</name>
<dbReference type="Proteomes" id="UP000178577">
    <property type="component" value="Unassembled WGS sequence"/>
</dbReference>